<sequence length="873" mass="93087">MSDFVLDLGDPRAEVAVAGGKGASLARLAAAELPVPNGFHITTSAYRAFVDHHGLGEEIAAAAAGAAGPQECERAERAIRALFADREPPGEVAEAVLAAYAELGRPAVAVRSSATTEDLPGMSSAGQQDSYLGVRGDEALLDAVRRCWASLWNARAIGYRAGRGAGREEPALAVVVQELVDAEAAGVLFTADPLTGERGRVVVNAAWGLGEALVGGHVTPDTAVVDAAAGRVVSQSVAVKEVMTVAGPEGTREVPVPDGLRSRPVLTAGQAVALAALGTRIDELYGTAVDVEWVRSGGELSVVQARPVTGTRYARVAKEAAEWNDSLRGFYLWTSTNLGEALPEVMTPCTWSLVRSFIGDTMATSQLRGHPLCGVIGGRFYLNLSFSSSAAEALGSAGMPARADLVFGTLPAGLSVPLLPVSRWQVIRDLVPTAVRMIRRIRTNLARMPGYLAAHPALCRSLRERIAAIEDPAELAALWRRELAGRFRMSCQMLEAGARSGGQTLMSVPHTVRELVGEADAALLLSGYQGDAAGLASLGPVVGLTEVAKGRLGRDDYVGLYGHRAPNEFEVSQPRPAEDPDWIDRQLAVLDGGAAADDLLGERRRERAAAWRRLVSADPRLAVRVRRKVERWARVARAREATRSELVRMFWVLRAFVVRAGELTGLGTGPWERPGDVFFLNLDEILARLDGLDGLDGDRTAEERIAVRREVFERFRALPVYPVLIRGHFDPFRWAADPARRTDVWDEDARVPPKDEISGFPGAAGVVEGLARVVASPEEGRALQAGEVLVTVVTNIGWTPLFPRAAAVVTDIGAPLSHAAIVARELGIPAVVGCGNATARLRTGDRVRVDGERGLVEVLTGLTAESQKVDSLM</sequence>
<dbReference type="PANTHER" id="PTHR43615:SF1">
    <property type="entry name" value="PPDK_N DOMAIN-CONTAINING PROTEIN"/>
    <property type="match status" value="1"/>
</dbReference>
<dbReference type="GO" id="GO:0016301">
    <property type="term" value="F:kinase activity"/>
    <property type="evidence" value="ECO:0007669"/>
    <property type="project" value="UniProtKB-KW"/>
</dbReference>
<accession>A0A1G7WI73</accession>
<dbReference type="AlphaFoldDB" id="A0A1G7WI73"/>
<dbReference type="RefSeq" id="WP_093169970.1">
    <property type="nucleotide sequence ID" value="NZ_FNCN01000007.1"/>
</dbReference>
<dbReference type="Pfam" id="PF00391">
    <property type="entry name" value="PEP-utilizers"/>
    <property type="match status" value="1"/>
</dbReference>
<keyword evidence="3" id="KW-0418">Kinase</keyword>
<dbReference type="Gene3D" id="3.30.1490.20">
    <property type="entry name" value="ATP-grasp fold, A domain"/>
    <property type="match status" value="1"/>
</dbReference>
<dbReference type="Gene3D" id="3.50.30.10">
    <property type="entry name" value="Phosphohistidine domain"/>
    <property type="match status" value="1"/>
</dbReference>
<dbReference type="GO" id="GO:0005524">
    <property type="term" value="F:ATP binding"/>
    <property type="evidence" value="ECO:0007669"/>
    <property type="project" value="InterPro"/>
</dbReference>
<dbReference type="PANTHER" id="PTHR43615">
    <property type="entry name" value="PHOSPHOENOLPYRUVATE SYNTHASE-RELATED"/>
    <property type="match status" value="1"/>
</dbReference>
<dbReference type="SUPFAM" id="SSF52009">
    <property type="entry name" value="Phosphohistidine domain"/>
    <property type="match status" value="1"/>
</dbReference>
<dbReference type="STRING" id="504805.SAMN05421505_10742"/>
<dbReference type="InterPro" id="IPR002192">
    <property type="entry name" value="PPDK_AMP/ATP-bd"/>
</dbReference>
<dbReference type="SUPFAM" id="SSF56059">
    <property type="entry name" value="Glutathione synthetase ATP-binding domain-like"/>
    <property type="match status" value="1"/>
</dbReference>
<proteinExistence type="predicted"/>
<gene>
    <name evidence="3" type="ORF">SAMN05421505_10742</name>
</gene>
<dbReference type="Proteomes" id="UP000198923">
    <property type="component" value="Unassembled WGS sequence"/>
</dbReference>
<dbReference type="OrthoDB" id="9765468at2"/>
<feature type="domain" description="PEP-utilising enzyme mobile" evidence="1">
    <location>
        <begin position="784"/>
        <end position="854"/>
    </location>
</feature>
<dbReference type="InterPro" id="IPR051549">
    <property type="entry name" value="PEP_Utilizing_Enz"/>
</dbReference>
<dbReference type="InterPro" id="IPR013815">
    <property type="entry name" value="ATP_grasp_subdomain_1"/>
</dbReference>
<keyword evidence="3" id="KW-0808">Transferase</keyword>
<evidence type="ECO:0000313" key="3">
    <source>
        <dbReference type="EMBL" id="SDG71646.1"/>
    </source>
</evidence>
<name>A0A1G7WI73_9ACTN</name>
<feature type="domain" description="Pyruvate phosphate dikinase AMP/ATP-binding" evidence="2">
    <location>
        <begin position="17"/>
        <end position="319"/>
    </location>
</feature>
<evidence type="ECO:0000259" key="1">
    <source>
        <dbReference type="Pfam" id="PF00391"/>
    </source>
</evidence>
<dbReference type="InterPro" id="IPR008279">
    <property type="entry name" value="PEP-util_enz_mobile_dom"/>
</dbReference>
<evidence type="ECO:0000259" key="2">
    <source>
        <dbReference type="Pfam" id="PF01326"/>
    </source>
</evidence>
<dbReference type="InterPro" id="IPR036637">
    <property type="entry name" value="Phosphohistidine_dom_sf"/>
</dbReference>
<reference evidence="3 4" key="1">
    <citation type="submission" date="2016-10" db="EMBL/GenBank/DDBJ databases">
        <authorList>
            <person name="de Groot N.N."/>
        </authorList>
    </citation>
    <scope>NUCLEOTIDE SEQUENCE [LARGE SCALE GENOMIC DNA]</scope>
    <source>
        <strain evidence="3 4">CPCC 201354</strain>
    </source>
</reference>
<keyword evidence="3" id="KW-0670">Pyruvate</keyword>
<dbReference type="Gene3D" id="3.30.470.20">
    <property type="entry name" value="ATP-grasp fold, B domain"/>
    <property type="match status" value="1"/>
</dbReference>
<organism evidence="3 4">
    <name type="scientific">Sinosporangium album</name>
    <dbReference type="NCBI Taxonomy" id="504805"/>
    <lineage>
        <taxon>Bacteria</taxon>
        <taxon>Bacillati</taxon>
        <taxon>Actinomycetota</taxon>
        <taxon>Actinomycetes</taxon>
        <taxon>Streptosporangiales</taxon>
        <taxon>Streptosporangiaceae</taxon>
        <taxon>Sinosporangium</taxon>
    </lineage>
</organism>
<keyword evidence="4" id="KW-1185">Reference proteome</keyword>
<dbReference type="Pfam" id="PF01326">
    <property type="entry name" value="PPDK_N"/>
    <property type="match status" value="1"/>
</dbReference>
<dbReference type="EMBL" id="FNCN01000007">
    <property type="protein sequence ID" value="SDG71646.1"/>
    <property type="molecule type" value="Genomic_DNA"/>
</dbReference>
<evidence type="ECO:0000313" key="4">
    <source>
        <dbReference type="Proteomes" id="UP000198923"/>
    </source>
</evidence>
<protein>
    <submittedName>
        <fullName evidence="3">Pyruvate, water dikinase</fullName>
    </submittedName>
</protein>